<organism evidence="1 2">
    <name type="scientific">Paxillus rubicundulus Ve08.2h10</name>
    <dbReference type="NCBI Taxonomy" id="930991"/>
    <lineage>
        <taxon>Eukaryota</taxon>
        <taxon>Fungi</taxon>
        <taxon>Dikarya</taxon>
        <taxon>Basidiomycota</taxon>
        <taxon>Agaricomycotina</taxon>
        <taxon>Agaricomycetes</taxon>
        <taxon>Agaricomycetidae</taxon>
        <taxon>Boletales</taxon>
        <taxon>Paxilineae</taxon>
        <taxon>Paxillaceae</taxon>
        <taxon>Paxillus</taxon>
    </lineage>
</organism>
<keyword evidence="2" id="KW-1185">Reference proteome</keyword>
<name>A0A0D0D6L8_9AGAM</name>
<dbReference type="AlphaFoldDB" id="A0A0D0D6L8"/>
<dbReference type="HOGENOM" id="CLU_009122_0_0_1"/>
<dbReference type="Proteomes" id="UP000054538">
    <property type="component" value="Unassembled WGS sequence"/>
</dbReference>
<sequence>MAPSLLQSNPPVIEPAYQQVPETLCDSFKTEYHPKSGCPPVTESFSTYGQTSAATPPIVDQQPWQPYLSRLDFEFVELTHKAALSKEQTGQFLHLIWKIANGPSKFSFKSHSDVARAWERACMQMTPFEHHAVPIHYKKEELKFDMYTRPLWDWAMDMLQDPLLTPHFVSCSAGEELLKEQGLRPVTNCLWIVCYSNPHEILTFDPLHVDDIGFWGDHLFGQLKQCLNALGHEFEKKLDDQHAAFPHWQNFNHFKSITNISFSDGNKLLDISKQVLYTTQNILTHKQDPGGYALLMCIASYLRYHMYILLDVHMESTLTAGEAEIHVFQKRLEVYIALTKDNGKKWNFPKVHSVKHAFSNIWEKGASRNSSTRSNESQHGPIRRMFLRQTNKRNIGEQILWLDHRTYVAQMICSQIDHLDEEQQRCILDRAALEDDEYETLDTIEIQGHIYLGSSQVPATFAEVEEAGSSNHAFLNVRKKFTLFINSFMASNNIPLPSCTSWLKPSAEDKVHKHCYLKVHYESAVDWKLMTNYLQCNPNFHGQERRDCVLIHMRDKDQTDHNIFACLLFMFKYTVGDITLDLALVQPLDLLTGSRHSVDRDLSLRHFRSRLPVASEFISLQSVICGALLVPDFATHGDFFLVDHIDSDMFLCARGL</sequence>
<dbReference type="EMBL" id="KN825280">
    <property type="protein sequence ID" value="KIK92437.1"/>
    <property type="molecule type" value="Genomic_DNA"/>
</dbReference>
<gene>
    <name evidence="1" type="ORF">PAXRUDRAFT_13237</name>
</gene>
<evidence type="ECO:0000313" key="1">
    <source>
        <dbReference type="EMBL" id="KIK92437.1"/>
    </source>
</evidence>
<accession>A0A0D0D6L8</accession>
<evidence type="ECO:0000313" key="2">
    <source>
        <dbReference type="Proteomes" id="UP000054538"/>
    </source>
</evidence>
<dbReference type="STRING" id="930991.A0A0D0D6L8"/>
<proteinExistence type="predicted"/>
<reference evidence="1 2" key="1">
    <citation type="submission" date="2014-04" db="EMBL/GenBank/DDBJ databases">
        <authorList>
            <consortium name="DOE Joint Genome Institute"/>
            <person name="Kuo A."/>
            <person name="Kohler A."/>
            <person name="Jargeat P."/>
            <person name="Nagy L.G."/>
            <person name="Floudas D."/>
            <person name="Copeland A."/>
            <person name="Barry K.W."/>
            <person name="Cichocki N."/>
            <person name="Veneault-Fourrey C."/>
            <person name="LaButti K."/>
            <person name="Lindquist E.A."/>
            <person name="Lipzen A."/>
            <person name="Lundell T."/>
            <person name="Morin E."/>
            <person name="Murat C."/>
            <person name="Sun H."/>
            <person name="Tunlid A."/>
            <person name="Henrissat B."/>
            <person name="Grigoriev I.V."/>
            <person name="Hibbett D.S."/>
            <person name="Martin F."/>
            <person name="Nordberg H.P."/>
            <person name="Cantor M.N."/>
            <person name="Hua S.X."/>
        </authorList>
    </citation>
    <scope>NUCLEOTIDE SEQUENCE [LARGE SCALE GENOMIC DNA]</scope>
    <source>
        <strain evidence="1 2">Ve08.2h10</strain>
    </source>
</reference>
<reference evidence="2" key="2">
    <citation type="submission" date="2015-01" db="EMBL/GenBank/DDBJ databases">
        <title>Evolutionary Origins and Diversification of the Mycorrhizal Mutualists.</title>
        <authorList>
            <consortium name="DOE Joint Genome Institute"/>
            <consortium name="Mycorrhizal Genomics Consortium"/>
            <person name="Kohler A."/>
            <person name="Kuo A."/>
            <person name="Nagy L.G."/>
            <person name="Floudas D."/>
            <person name="Copeland A."/>
            <person name="Barry K.W."/>
            <person name="Cichocki N."/>
            <person name="Veneault-Fourrey C."/>
            <person name="LaButti K."/>
            <person name="Lindquist E.A."/>
            <person name="Lipzen A."/>
            <person name="Lundell T."/>
            <person name="Morin E."/>
            <person name="Murat C."/>
            <person name="Riley R."/>
            <person name="Ohm R."/>
            <person name="Sun H."/>
            <person name="Tunlid A."/>
            <person name="Henrissat B."/>
            <person name="Grigoriev I.V."/>
            <person name="Hibbett D.S."/>
            <person name="Martin F."/>
        </authorList>
    </citation>
    <scope>NUCLEOTIDE SEQUENCE [LARGE SCALE GENOMIC DNA]</scope>
    <source>
        <strain evidence="2">Ve08.2h10</strain>
    </source>
</reference>
<dbReference type="InParanoid" id="A0A0D0D6L8"/>
<dbReference type="OrthoDB" id="3239511at2759"/>
<protein>
    <submittedName>
        <fullName evidence="1">Uncharacterized protein</fullName>
    </submittedName>
</protein>